<reference evidence="1 2" key="1">
    <citation type="submission" date="2017-06" db="EMBL/GenBank/DDBJ databases">
        <authorList>
            <person name="Kim H.J."/>
            <person name="Triplett B.A."/>
        </authorList>
    </citation>
    <scope>NUCLEOTIDE SEQUENCE [LARGE SCALE GENOMIC DNA]</scope>
    <source>
        <strain evidence="1 2">DSM 18704</strain>
    </source>
</reference>
<sequence>MLQSIKQILGLLVLLVAANSWLPQMAFCQARSNSRSVSLCELIAHSSLYTGQEVTTTARITFFKHGTALWDPECRGLGADMHSEDSEHQSQSVRELTNLVRQGGFGDHPVIATMTGIWIGQISSEHPSFLPQPRTVFKVLSASNIGRSKWIERRY</sequence>
<dbReference type="EMBL" id="FZOU01000006">
    <property type="protein sequence ID" value="SNT25434.1"/>
    <property type="molecule type" value="Genomic_DNA"/>
</dbReference>
<dbReference type="Proteomes" id="UP000198356">
    <property type="component" value="Unassembled WGS sequence"/>
</dbReference>
<evidence type="ECO:0000313" key="2">
    <source>
        <dbReference type="Proteomes" id="UP000198356"/>
    </source>
</evidence>
<keyword evidence="2" id="KW-1185">Reference proteome</keyword>
<dbReference type="AlphaFoldDB" id="A0A239L7D3"/>
<evidence type="ECO:0000313" key="1">
    <source>
        <dbReference type="EMBL" id="SNT25434.1"/>
    </source>
</evidence>
<organism evidence="1 2">
    <name type="scientific">Granulicella rosea</name>
    <dbReference type="NCBI Taxonomy" id="474952"/>
    <lineage>
        <taxon>Bacteria</taxon>
        <taxon>Pseudomonadati</taxon>
        <taxon>Acidobacteriota</taxon>
        <taxon>Terriglobia</taxon>
        <taxon>Terriglobales</taxon>
        <taxon>Acidobacteriaceae</taxon>
        <taxon>Granulicella</taxon>
    </lineage>
</organism>
<accession>A0A239L7D3</accession>
<name>A0A239L7D3_9BACT</name>
<proteinExistence type="predicted"/>
<protein>
    <submittedName>
        <fullName evidence="1">Uncharacterized protein</fullName>
    </submittedName>
</protein>
<gene>
    <name evidence="1" type="ORF">SAMN05421770_106109</name>
</gene>